<dbReference type="RefSeq" id="WP_199773785.1">
    <property type="nucleotide sequence ID" value="NZ_CP036264.1"/>
</dbReference>
<dbReference type="InterPro" id="IPR050057">
    <property type="entry name" value="Prokaryotic/Mito_RF"/>
</dbReference>
<feature type="domain" description="Prokaryotic-type class I peptide chain release factors" evidence="2">
    <location>
        <begin position="39"/>
        <end position="95"/>
    </location>
</feature>
<dbReference type="AlphaFoldDB" id="A0A5B9MA16"/>
<evidence type="ECO:0000256" key="1">
    <source>
        <dbReference type="ARBA" id="ARBA00010835"/>
    </source>
</evidence>
<accession>A0A5B9MA16</accession>
<dbReference type="PANTHER" id="PTHR43804:SF6">
    <property type="entry name" value="CLASS I PEPTIDE CHAIN RELEASE FACTOR"/>
    <property type="match status" value="1"/>
</dbReference>
<sequence length="195" mass="21427">MSSKPTAIVPDATSRMECRVVDPPHPAVVDGGRLLAGCELRTQRRSGPGGQHRNKTSSGAFLTHRATGIVGEATERRSQAQNRDVALMRLRYLLAIEIRTPSPLDPTAWTANPEEDAIRRRYANHSLRLNDANDDKPAVLALVLNDLWVAGGQPSLLAPSWSVSTSKIVSLIRSYGPALAWVNRVRSHHQRLPLH</sequence>
<dbReference type="PANTHER" id="PTHR43804">
    <property type="entry name" value="LD18447P"/>
    <property type="match status" value="1"/>
</dbReference>
<name>A0A5B9MA16_9BACT</name>
<dbReference type="Proteomes" id="UP000321353">
    <property type="component" value="Chromosome"/>
</dbReference>
<dbReference type="Pfam" id="PF00472">
    <property type="entry name" value="RF-1"/>
    <property type="match status" value="1"/>
</dbReference>
<dbReference type="InterPro" id="IPR045853">
    <property type="entry name" value="Pep_chain_release_fac_I_sf"/>
</dbReference>
<organism evidence="3 4">
    <name type="scientific">Stieleria maiorica</name>
    <dbReference type="NCBI Taxonomy" id="2795974"/>
    <lineage>
        <taxon>Bacteria</taxon>
        <taxon>Pseudomonadati</taxon>
        <taxon>Planctomycetota</taxon>
        <taxon>Planctomycetia</taxon>
        <taxon>Pirellulales</taxon>
        <taxon>Pirellulaceae</taxon>
        <taxon>Stieleria</taxon>
    </lineage>
</organism>
<comment type="similarity">
    <text evidence="1">Belongs to the prokaryotic/mitochondrial release factor family.</text>
</comment>
<proteinExistence type="inferred from homology"/>
<evidence type="ECO:0000313" key="3">
    <source>
        <dbReference type="EMBL" id="QEF96067.1"/>
    </source>
</evidence>
<reference evidence="3 4" key="1">
    <citation type="submission" date="2019-02" db="EMBL/GenBank/DDBJ databases">
        <title>Planctomycetal bacteria perform biofilm scaping via a novel small molecule.</title>
        <authorList>
            <person name="Jeske O."/>
            <person name="Boedeker C."/>
            <person name="Wiegand S."/>
            <person name="Breitling P."/>
            <person name="Kallscheuer N."/>
            <person name="Jogler M."/>
            <person name="Rohde M."/>
            <person name="Petersen J."/>
            <person name="Medema M.H."/>
            <person name="Surup F."/>
            <person name="Jogler C."/>
        </authorList>
    </citation>
    <scope>NUCLEOTIDE SEQUENCE [LARGE SCALE GENOMIC DNA]</scope>
    <source>
        <strain evidence="3 4">Mal15</strain>
    </source>
</reference>
<gene>
    <name evidence="3" type="primary">prfA_1</name>
    <name evidence="3" type="ORF">Mal15_00930</name>
</gene>
<dbReference type="Gene3D" id="3.30.160.20">
    <property type="match status" value="1"/>
</dbReference>
<protein>
    <submittedName>
        <fullName evidence="3">Peptide chain release factor 1</fullName>
    </submittedName>
</protein>
<dbReference type="KEGG" id="smam:Mal15_00930"/>
<dbReference type="EMBL" id="CP036264">
    <property type="protein sequence ID" value="QEF96067.1"/>
    <property type="molecule type" value="Genomic_DNA"/>
</dbReference>
<evidence type="ECO:0000313" key="4">
    <source>
        <dbReference type="Proteomes" id="UP000321353"/>
    </source>
</evidence>
<keyword evidence="4" id="KW-1185">Reference proteome</keyword>
<dbReference type="SUPFAM" id="SSF75620">
    <property type="entry name" value="Release factor"/>
    <property type="match status" value="1"/>
</dbReference>
<dbReference type="InterPro" id="IPR000352">
    <property type="entry name" value="Pep_chain_release_fac_I"/>
</dbReference>
<dbReference type="GO" id="GO:0003747">
    <property type="term" value="F:translation release factor activity"/>
    <property type="evidence" value="ECO:0007669"/>
    <property type="project" value="InterPro"/>
</dbReference>
<evidence type="ECO:0000259" key="2">
    <source>
        <dbReference type="Pfam" id="PF00472"/>
    </source>
</evidence>